<dbReference type="Pfam" id="PF01725">
    <property type="entry name" value="Ham1p_like"/>
    <property type="match status" value="1"/>
</dbReference>
<feature type="binding site" evidence="10">
    <location>
        <position position="70"/>
    </location>
    <ligand>
        <name>Mg(2+)</name>
        <dbReference type="ChEBI" id="CHEBI:18420"/>
    </ligand>
</feature>
<evidence type="ECO:0000313" key="13">
    <source>
        <dbReference type="Proteomes" id="UP000063781"/>
    </source>
</evidence>
<evidence type="ECO:0000256" key="8">
    <source>
        <dbReference type="ARBA" id="ARBA00051875"/>
    </source>
</evidence>
<dbReference type="Gene3D" id="3.90.950.10">
    <property type="match status" value="1"/>
</dbReference>
<dbReference type="GO" id="GO:0005829">
    <property type="term" value="C:cytosol"/>
    <property type="evidence" value="ECO:0007669"/>
    <property type="project" value="TreeGrafter"/>
</dbReference>
<comment type="function">
    <text evidence="10">Pyrophosphatase that catalyzes the hydrolysis of nucleoside triphosphates to their monophosphate derivatives, with a high preference for the non-canonical purine nucleotides XTP (xanthosine triphosphate), dITP (deoxyinosine triphosphate) and ITP. Seems to function as a house-cleaning enzyme that removes non-canonical purine nucleotides from the nucleotide pool, thus preventing their incorporation into DNA/RNA and avoiding chromosomal lesions.</text>
</comment>
<feature type="binding site" evidence="10">
    <location>
        <position position="173"/>
    </location>
    <ligand>
        <name>substrate</name>
    </ligand>
</feature>
<comment type="catalytic activity">
    <reaction evidence="10">
        <text>ITP + H2O = IMP + diphosphate + H(+)</text>
        <dbReference type="Rhea" id="RHEA:29399"/>
        <dbReference type="ChEBI" id="CHEBI:15377"/>
        <dbReference type="ChEBI" id="CHEBI:15378"/>
        <dbReference type="ChEBI" id="CHEBI:33019"/>
        <dbReference type="ChEBI" id="CHEBI:58053"/>
        <dbReference type="ChEBI" id="CHEBI:61402"/>
        <dbReference type="EC" id="3.6.1.66"/>
    </reaction>
</comment>
<dbReference type="GO" id="GO:0009117">
    <property type="term" value="P:nucleotide metabolic process"/>
    <property type="evidence" value="ECO:0007669"/>
    <property type="project" value="UniProtKB-KW"/>
</dbReference>
<dbReference type="SUPFAM" id="SSF52972">
    <property type="entry name" value="ITPase-like"/>
    <property type="match status" value="1"/>
</dbReference>
<dbReference type="InterPro" id="IPR020922">
    <property type="entry name" value="dITP/XTP_pyrophosphatase"/>
</dbReference>
<evidence type="ECO:0000256" key="10">
    <source>
        <dbReference type="HAMAP-Rule" id="MF_01405"/>
    </source>
</evidence>
<keyword evidence="7 10" id="KW-0546">Nucleotide metabolism</keyword>
<protein>
    <recommendedName>
        <fullName evidence="10">dITP/XTP pyrophosphatase</fullName>
        <ecNumber evidence="10">3.6.1.66</ecNumber>
    </recommendedName>
    <alternativeName>
        <fullName evidence="10">Non-canonical purine NTP pyrophosphatase</fullName>
    </alternativeName>
    <alternativeName>
        <fullName evidence="10">Non-standard purine NTP pyrophosphatase</fullName>
    </alternativeName>
    <alternativeName>
        <fullName evidence="10">Nucleoside-triphosphate diphosphatase</fullName>
    </alternativeName>
    <alternativeName>
        <fullName evidence="10">Nucleoside-triphosphate pyrophosphatase</fullName>
        <shortName evidence="10">NTPase</shortName>
    </alternativeName>
</protein>
<dbReference type="NCBIfam" id="TIGR00042">
    <property type="entry name" value="RdgB/HAM1 family non-canonical purine NTP pyrophosphatase"/>
    <property type="match status" value="1"/>
</dbReference>
<evidence type="ECO:0000256" key="1">
    <source>
        <dbReference type="ARBA" id="ARBA00008023"/>
    </source>
</evidence>
<evidence type="ECO:0000313" key="12">
    <source>
        <dbReference type="EMBL" id="AMC93470.1"/>
    </source>
</evidence>
<dbReference type="InterPro" id="IPR002637">
    <property type="entry name" value="RdgB/HAM1"/>
</dbReference>
<dbReference type="GO" id="GO:0036220">
    <property type="term" value="F:ITP diphosphatase activity"/>
    <property type="evidence" value="ECO:0007669"/>
    <property type="project" value="UniProtKB-UniRule"/>
</dbReference>
<feature type="binding site" evidence="10">
    <location>
        <position position="41"/>
    </location>
    <ligand>
        <name>Mg(2+)</name>
        <dbReference type="ChEBI" id="CHEBI:18420"/>
    </ligand>
</feature>
<comment type="catalytic activity">
    <reaction evidence="8 10">
        <text>dITP + H2O = dIMP + diphosphate + H(+)</text>
        <dbReference type="Rhea" id="RHEA:28342"/>
        <dbReference type="ChEBI" id="CHEBI:15377"/>
        <dbReference type="ChEBI" id="CHEBI:15378"/>
        <dbReference type="ChEBI" id="CHEBI:33019"/>
        <dbReference type="ChEBI" id="CHEBI:61194"/>
        <dbReference type="ChEBI" id="CHEBI:61382"/>
        <dbReference type="EC" id="3.6.1.66"/>
    </reaction>
</comment>
<dbReference type="CDD" id="cd00515">
    <property type="entry name" value="HAM1"/>
    <property type="match status" value="1"/>
</dbReference>
<comment type="cofactor">
    <cofactor evidence="10">
        <name>Mg(2+)</name>
        <dbReference type="ChEBI" id="CHEBI:18420"/>
    </cofactor>
    <text evidence="10">Binds 1 Mg(2+) ion per subunit.</text>
</comment>
<dbReference type="FunFam" id="3.90.950.10:FF:000001">
    <property type="entry name" value="dITP/XTP pyrophosphatase"/>
    <property type="match status" value="1"/>
</dbReference>
<organism evidence="12 13">
    <name type="scientific">Erysipelothrix larvae</name>
    <dbReference type="NCBI Taxonomy" id="1514105"/>
    <lineage>
        <taxon>Bacteria</taxon>
        <taxon>Bacillati</taxon>
        <taxon>Bacillota</taxon>
        <taxon>Erysipelotrichia</taxon>
        <taxon>Erysipelotrichales</taxon>
        <taxon>Erysipelotrichaceae</taxon>
        <taxon>Erysipelothrix</taxon>
    </lineage>
</organism>
<dbReference type="PANTHER" id="PTHR11067">
    <property type="entry name" value="INOSINE TRIPHOSPHATE PYROPHOSPHATASE/HAM1 PROTEIN"/>
    <property type="match status" value="1"/>
</dbReference>
<dbReference type="AlphaFoldDB" id="A0A0X8GZX9"/>
<feature type="active site" description="Proton acceptor" evidence="10">
    <location>
        <position position="70"/>
    </location>
</feature>
<dbReference type="HAMAP" id="MF_01405">
    <property type="entry name" value="Non_canon_purine_NTPase"/>
    <property type="match status" value="1"/>
</dbReference>
<keyword evidence="13" id="KW-1185">Reference proteome</keyword>
<comment type="catalytic activity">
    <reaction evidence="9 10">
        <text>XTP + H2O = XMP + diphosphate + H(+)</text>
        <dbReference type="Rhea" id="RHEA:28610"/>
        <dbReference type="ChEBI" id="CHEBI:15377"/>
        <dbReference type="ChEBI" id="CHEBI:15378"/>
        <dbReference type="ChEBI" id="CHEBI:33019"/>
        <dbReference type="ChEBI" id="CHEBI:57464"/>
        <dbReference type="ChEBI" id="CHEBI:61314"/>
        <dbReference type="EC" id="3.6.1.66"/>
    </reaction>
</comment>
<dbReference type="EMBL" id="CP013213">
    <property type="protein sequence ID" value="AMC93470.1"/>
    <property type="molecule type" value="Genomic_DNA"/>
</dbReference>
<dbReference type="GO" id="GO:0009146">
    <property type="term" value="P:purine nucleoside triphosphate catabolic process"/>
    <property type="evidence" value="ECO:0007669"/>
    <property type="project" value="UniProtKB-UniRule"/>
</dbReference>
<dbReference type="RefSeq" id="WP_067632290.1">
    <property type="nucleotide sequence ID" value="NZ_CP013213.1"/>
</dbReference>
<dbReference type="STRING" id="1514105.AOC36_05595"/>
<evidence type="ECO:0000256" key="4">
    <source>
        <dbReference type="ARBA" id="ARBA00022741"/>
    </source>
</evidence>
<keyword evidence="6 10" id="KW-0460">Magnesium</keyword>
<gene>
    <name evidence="12" type="ORF">AOC36_05595</name>
</gene>
<dbReference type="GO" id="GO:0000166">
    <property type="term" value="F:nucleotide binding"/>
    <property type="evidence" value="ECO:0007669"/>
    <property type="project" value="UniProtKB-KW"/>
</dbReference>
<keyword evidence="3 10" id="KW-0479">Metal-binding</keyword>
<evidence type="ECO:0000256" key="9">
    <source>
        <dbReference type="ARBA" id="ARBA00052017"/>
    </source>
</evidence>
<dbReference type="GO" id="GO:0036222">
    <property type="term" value="F:XTP diphosphatase activity"/>
    <property type="evidence" value="ECO:0007669"/>
    <property type="project" value="UniProtKB-UniRule"/>
</dbReference>
<evidence type="ECO:0000256" key="3">
    <source>
        <dbReference type="ARBA" id="ARBA00022723"/>
    </source>
</evidence>
<dbReference type="InterPro" id="IPR029001">
    <property type="entry name" value="ITPase-like_fam"/>
</dbReference>
<evidence type="ECO:0000256" key="11">
    <source>
        <dbReference type="RuleBase" id="RU003781"/>
    </source>
</evidence>
<evidence type="ECO:0000256" key="6">
    <source>
        <dbReference type="ARBA" id="ARBA00022842"/>
    </source>
</evidence>
<evidence type="ECO:0000256" key="5">
    <source>
        <dbReference type="ARBA" id="ARBA00022801"/>
    </source>
</evidence>
<dbReference type="Proteomes" id="UP000063781">
    <property type="component" value="Chromosome"/>
</dbReference>
<dbReference type="GO" id="GO:0035870">
    <property type="term" value="F:dITP diphosphatase activity"/>
    <property type="evidence" value="ECO:0007669"/>
    <property type="project" value="UniProtKB-UniRule"/>
</dbReference>
<evidence type="ECO:0000256" key="7">
    <source>
        <dbReference type="ARBA" id="ARBA00023080"/>
    </source>
</evidence>
<comment type="subunit">
    <text evidence="2 10">Homodimer.</text>
</comment>
<dbReference type="KEGG" id="erl:AOC36_05595"/>
<dbReference type="GO" id="GO:0017111">
    <property type="term" value="F:ribonucleoside triphosphate phosphatase activity"/>
    <property type="evidence" value="ECO:0007669"/>
    <property type="project" value="InterPro"/>
</dbReference>
<name>A0A0X8GZX9_9FIRM</name>
<evidence type="ECO:0000256" key="2">
    <source>
        <dbReference type="ARBA" id="ARBA00011738"/>
    </source>
</evidence>
<proteinExistence type="inferred from homology"/>
<sequence>MKIVVASHNKGKIKEFNEILGHYGYEVLGVDYVGIDLEHFEETGTTFEENAYLKAKYVFDLCHIPTIADDSGLVLNAFPDILGVYSARFMGEDTPYDIKNNRILELYQTQSDRSSMFVSAISYVTDETHKIFIGEVKGQIAHSIVGDGGFGYDPIFIPNGFECTYAQLDSDIKNQISHRGIALRKFVEYIKEQTPNEK</sequence>
<keyword evidence="5 10" id="KW-0378">Hydrolase</keyword>
<feature type="binding site" evidence="10">
    <location>
        <begin position="7"/>
        <end position="12"/>
    </location>
    <ligand>
        <name>substrate</name>
    </ligand>
</feature>
<keyword evidence="4 10" id="KW-0547">Nucleotide-binding</keyword>
<feature type="binding site" evidence="10">
    <location>
        <begin position="178"/>
        <end position="179"/>
    </location>
    <ligand>
        <name>substrate</name>
    </ligand>
</feature>
<dbReference type="PANTHER" id="PTHR11067:SF9">
    <property type="entry name" value="INOSINE TRIPHOSPHATE PYROPHOSPHATASE"/>
    <property type="match status" value="1"/>
</dbReference>
<dbReference type="GO" id="GO:0046872">
    <property type="term" value="F:metal ion binding"/>
    <property type="evidence" value="ECO:0007669"/>
    <property type="project" value="UniProtKB-KW"/>
</dbReference>
<dbReference type="OrthoDB" id="9807456at2"/>
<dbReference type="EC" id="3.6.1.66" evidence="10"/>
<accession>A0A0X8GZX9</accession>
<reference evidence="12 13" key="1">
    <citation type="submission" date="2015-10" db="EMBL/GenBank/DDBJ databases">
        <title>Erysipelothrix larvae sp. LV19 isolated from the larval gut of the rhinoceros beetle, Trypoxylus dichotomus.</title>
        <authorList>
            <person name="Lim S."/>
            <person name="Kim B.-C."/>
        </authorList>
    </citation>
    <scope>NUCLEOTIDE SEQUENCE [LARGE SCALE GENOMIC DNA]</scope>
    <source>
        <strain evidence="12 13">LV19</strain>
    </source>
</reference>
<feature type="binding site" evidence="10">
    <location>
        <begin position="150"/>
        <end position="153"/>
    </location>
    <ligand>
        <name>substrate</name>
    </ligand>
</feature>
<feature type="binding site" evidence="10">
    <location>
        <position position="71"/>
    </location>
    <ligand>
        <name>substrate</name>
    </ligand>
</feature>
<comment type="similarity">
    <text evidence="1 10 11">Belongs to the HAM1 NTPase family.</text>
</comment>